<dbReference type="Pfam" id="PF00126">
    <property type="entry name" value="HTH_1"/>
    <property type="match status" value="1"/>
</dbReference>
<dbReference type="InterPro" id="IPR000847">
    <property type="entry name" value="LysR_HTH_N"/>
</dbReference>
<dbReference type="Proteomes" id="UP000095431">
    <property type="component" value="Unassembled WGS sequence"/>
</dbReference>
<keyword evidence="4" id="KW-0804">Transcription</keyword>
<evidence type="ECO:0000256" key="2">
    <source>
        <dbReference type="ARBA" id="ARBA00023015"/>
    </source>
</evidence>
<evidence type="ECO:0000256" key="1">
    <source>
        <dbReference type="ARBA" id="ARBA00009437"/>
    </source>
</evidence>
<dbReference type="PANTHER" id="PTHR30126">
    <property type="entry name" value="HTH-TYPE TRANSCRIPTIONAL REGULATOR"/>
    <property type="match status" value="1"/>
</dbReference>
<dbReference type="InterPro" id="IPR036390">
    <property type="entry name" value="WH_DNA-bd_sf"/>
</dbReference>
<organism evidence="6 7">
    <name type="scientific">Blautia wexlerae</name>
    <dbReference type="NCBI Taxonomy" id="418240"/>
    <lineage>
        <taxon>Bacteria</taxon>
        <taxon>Bacillati</taxon>
        <taxon>Bacillota</taxon>
        <taxon>Clostridia</taxon>
        <taxon>Lachnospirales</taxon>
        <taxon>Lachnospiraceae</taxon>
        <taxon>Blautia</taxon>
    </lineage>
</organism>
<dbReference type="SUPFAM" id="SSF53850">
    <property type="entry name" value="Periplasmic binding protein-like II"/>
    <property type="match status" value="1"/>
</dbReference>
<dbReference type="PROSITE" id="PS50931">
    <property type="entry name" value="HTH_LYSR"/>
    <property type="match status" value="1"/>
</dbReference>
<dbReference type="Pfam" id="PF03466">
    <property type="entry name" value="LysR_substrate"/>
    <property type="match status" value="1"/>
</dbReference>
<evidence type="ECO:0000313" key="7">
    <source>
        <dbReference type="Proteomes" id="UP000095431"/>
    </source>
</evidence>
<proteinExistence type="inferred from homology"/>
<evidence type="ECO:0000256" key="4">
    <source>
        <dbReference type="ARBA" id="ARBA00023163"/>
    </source>
</evidence>
<reference evidence="6 7" key="1">
    <citation type="submission" date="2015-09" db="EMBL/GenBank/DDBJ databases">
        <authorList>
            <consortium name="Pathogen Informatics"/>
        </authorList>
    </citation>
    <scope>NUCLEOTIDE SEQUENCE [LARGE SCALE GENOMIC DNA]</scope>
    <source>
        <strain evidence="6 7">2789STDY5834863</strain>
    </source>
</reference>
<dbReference type="SUPFAM" id="SSF46785">
    <property type="entry name" value="Winged helix' DNA-binding domain"/>
    <property type="match status" value="1"/>
</dbReference>
<keyword evidence="3" id="KW-0238">DNA-binding</keyword>
<dbReference type="PRINTS" id="PR00039">
    <property type="entry name" value="HTHLYSR"/>
</dbReference>
<dbReference type="Gene3D" id="1.10.10.10">
    <property type="entry name" value="Winged helix-like DNA-binding domain superfamily/Winged helix DNA-binding domain"/>
    <property type="match status" value="1"/>
</dbReference>
<dbReference type="InterPro" id="IPR005119">
    <property type="entry name" value="LysR_subst-bd"/>
</dbReference>
<dbReference type="EMBL" id="CYZN01000003">
    <property type="protein sequence ID" value="CUN57656.1"/>
    <property type="molecule type" value="Genomic_DNA"/>
</dbReference>
<dbReference type="Gene3D" id="3.40.190.290">
    <property type="match status" value="1"/>
</dbReference>
<sequence length="311" mass="35712">MFQGMEYIYEVYKEKSFSKAAAALFISQPSLSANVKRVENRIGYPIFDRSTKPLQLTEVGKHYIEAVEKVMDIENNLENFLLDLGNLKTGTLNVGGSNFFSSWILPPLIADFSQKFPHVQISLVEESTAKLSQFLQAGKLDLVIDNCILDNQIFEHYTYQKEQLLLAVPKNYSVNTRLQEYQIPIEEIRNGQFRSSHIPSVPLNKFENEPFIILRSDNDTGKRALTICQENHFSPSVVFRLDQQMTAYNIACLGMGITFIGDLLLSRVPTNSELIFYKLPGQSSKRTVFFYWKKGRYISRAMKEFLKLPFS</sequence>
<gene>
    <name evidence="6" type="primary">cynR_2</name>
    <name evidence="6" type="ORF">ERS852478_00507</name>
</gene>
<evidence type="ECO:0000313" key="6">
    <source>
        <dbReference type="EMBL" id="CUN57656.1"/>
    </source>
</evidence>
<name>A0A173Y335_9FIRM</name>
<feature type="domain" description="HTH lysR-type" evidence="5">
    <location>
        <begin position="1"/>
        <end position="57"/>
    </location>
</feature>
<protein>
    <submittedName>
        <fullName evidence="6">Cyn operon transcriptional activator</fullName>
    </submittedName>
</protein>
<evidence type="ECO:0000256" key="3">
    <source>
        <dbReference type="ARBA" id="ARBA00023125"/>
    </source>
</evidence>
<dbReference type="CDD" id="cd05466">
    <property type="entry name" value="PBP2_LTTR_substrate"/>
    <property type="match status" value="1"/>
</dbReference>
<dbReference type="InterPro" id="IPR036388">
    <property type="entry name" value="WH-like_DNA-bd_sf"/>
</dbReference>
<dbReference type="GO" id="GO:0003700">
    <property type="term" value="F:DNA-binding transcription factor activity"/>
    <property type="evidence" value="ECO:0007669"/>
    <property type="project" value="InterPro"/>
</dbReference>
<dbReference type="eggNOG" id="COG0583">
    <property type="taxonomic scope" value="Bacteria"/>
</dbReference>
<evidence type="ECO:0000259" key="5">
    <source>
        <dbReference type="PROSITE" id="PS50931"/>
    </source>
</evidence>
<dbReference type="GO" id="GO:0003677">
    <property type="term" value="F:DNA binding"/>
    <property type="evidence" value="ECO:0007669"/>
    <property type="project" value="UniProtKB-KW"/>
</dbReference>
<dbReference type="PANTHER" id="PTHR30126:SF96">
    <property type="entry name" value="TRANSCRIPTIONAL REGULATORY PROTEIN, LYSR FAMILY"/>
    <property type="match status" value="1"/>
</dbReference>
<dbReference type="AlphaFoldDB" id="A0A173Y335"/>
<accession>A0A173Y335</accession>
<dbReference type="RefSeq" id="WP_055199685.1">
    <property type="nucleotide sequence ID" value="NZ_BTHH01000002.1"/>
</dbReference>
<comment type="similarity">
    <text evidence="1">Belongs to the LysR transcriptional regulatory family.</text>
</comment>
<keyword evidence="2" id="KW-0805">Transcription regulation</keyword>